<feature type="region of interest" description="Disordered" evidence="7">
    <location>
        <begin position="1"/>
        <end position="44"/>
    </location>
</feature>
<comment type="similarity">
    <text evidence="6">Belongs to the TacA antitoxin family.</text>
</comment>
<evidence type="ECO:0000256" key="5">
    <source>
        <dbReference type="ARBA" id="ARBA00023163"/>
    </source>
</evidence>
<keyword evidence="9" id="KW-1185">Reference proteome</keyword>
<keyword evidence="4" id="KW-0238">DNA-binding</keyword>
<evidence type="ECO:0000256" key="6">
    <source>
        <dbReference type="ARBA" id="ARBA00049988"/>
    </source>
</evidence>
<dbReference type="RefSeq" id="WP_200174695.1">
    <property type="nucleotide sequence ID" value="NZ_BAABKQ010000001.1"/>
</dbReference>
<reference evidence="9" key="1">
    <citation type="journal article" date="2019" name="Int. J. Syst. Evol. Microbiol.">
        <title>The Global Catalogue of Microorganisms (GCM) 10K type strain sequencing project: providing services to taxonomists for standard genome sequencing and annotation.</title>
        <authorList>
            <consortium name="The Broad Institute Genomics Platform"/>
            <consortium name="The Broad Institute Genome Sequencing Center for Infectious Disease"/>
            <person name="Wu L."/>
            <person name="Ma J."/>
        </authorList>
    </citation>
    <scope>NUCLEOTIDE SEQUENCE [LARGE SCALE GENOMIC DNA]</scope>
    <source>
        <strain evidence="9">JCM 18542</strain>
    </source>
</reference>
<keyword evidence="1" id="KW-0678">Repressor</keyword>
<dbReference type="Pfam" id="PF08681">
    <property type="entry name" value="TacA1"/>
    <property type="match status" value="1"/>
</dbReference>
<keyword evidence="3" id="KW-0805">Transcription regulation</keyword>
<keyword evidence="5" id="KW-0804">Transcription</keyword>
<dbReference type="InterPro" id="IPR014795">
    <property type="entry name" value="TacA_1-like"/>
</dbReference>
<dbReference type="EMBL" id="BAABKQ010000001">
    <property type="protein sequence ID" value="GAA4807876.1"/>
    <property type="molecule type" value="Genomic_DNA"/>
</dbReference>
<evidence type="ECO:0000256" key="4">
    <source>
        <dbReference type="ARBA" id="ARBA00023125"/>
    </source>
</evidence>
<evidence type="ECO:0000256" key="3">
    <source>
        <dbReference type="ARBA" id="ARBA00023015"/>
    </source>
</evidence>
<gene>
    <name evidence="8" type="ORF">GCM10023353_09330</name>
</gene>
<evidence type="ECO:0000256" key="7">
    <source>
        <dbReference type="SAM" id="MobiDB-lite"/>
    </source>
</evidence>
<sequence>MAWNGREELWKGGGELQGEETTVQAMQHEDKSGEAAGPVEGKRDRRLSLRTTARQSALIQQAAASAHKTVSEFVLDSATDRAEDVLAGRRHFAIGDIAWQAFHVELDRPAVLKPRLRALLHEDPPFEPQA</sequence>
<dbReference type="InterPro" id="IPR010985">
    <property type="entry name" value="Ribbon_hlx_hlx"/>
</dbReference>
<dbReference type="SUPFAM" id="SSF47598">
    <property type="entry name" value="Ribbon-helix-helix"/>
    <property type="match status" value="1"/>
</dbReference>
<dbReference type="PANTHER" id="PTHR35401:SF1">
    <property type="entry name" value="CYTOPLASMIC PROTEIN"/>
    <property type="match status" value="1"/>
</dbReference>
<dbReference type="Gene3D" id="1.20.5.780">
    <property type="entry name" value="Single helix bin"/>
    <property type="match status" value="1"/>
</dbReference>
<feature type="compositionally biased region" description="Basic and acidic residues" evidence="7">
    <location>
        <begin position="1"/>
        <end position="10"/>
    </location>
</feature>
<organism evidence="8 9">
    <name type="scientific">Tomitella cavernea</name>
    <dbReference type="NCBI Taxonomy" id="1387982"/>
    <lineage>
        <taxon>Bacteria</taxon>
        <taxon>Bacillati</taxon>
        <taxon>Actinomycetota</taxon>
        <taxon>Actinomycetes</taxon>
        <taxon>Mycobacteriales</taxon>
        <taxon>Tomitella</taxon>
    </lineage>
</organism>
<comment type="caution">
    <text evidence="8">The sequence shown here is derived from an EMBL/GenBank/DDBJ whole genome shotgun (WGS) entry which is preliminary data.</text>
</comment>
<proteinExistence type="inferred from homology"/>
<evidence type="ECO:0008006" key="10">
    <source>
        <dbReference type="Google" id="ProtNLM"/>
    </source>
</evidence>
<evidence type="ECO:0000256" key="1">
    <source>
        <dbReference type="ARBA" id="ARBA00022491"/>
    </source>
</evidence>
<name>A0ABP9CF38_9ACTN</name>
<evidence type="ECO:0000256" key="2">
    <source>
        <dbReference type="ARBA" id="ARBA00022649"/>
    </source>
</evidence>
<evidence type="ECO:0000313" key="8">
    <source>
        <dbReference type="EMBL" id="GAA4807876.1"/>
    </source>
</evidence>
<evidence type="ECO:0000313" key="9">
    <source>
        <dbReference type="Proteomes" id="UP001500839"/>
    </source>
</evidence>
<dbReference type="Proteomes" id="UP001500839">
    <property type="component" value="Unassembled WGS sequence"/>
</dbReference>
<keyword evidence="2" id="KW-1277">Toxin-antitoxin system</keyword>
<protein>
    <recommendedName>
        <fullName evidence="10">DUF1778 domain-containing protein</fullName>
    </recommendedName>
</protein>
<dbReference type="PANTHER" id="PTHR35401">
    <property type="entry name" value="COPG FAMILY HELIX-TURN-HELIX PROTEIN-RELATED-RELATED"/>
    <property type="match status" value="1"/>
</dbReference>
<accession>A0ABP9CF38</accession>